<keyword evidence="2" id="KW-0732">Signal</keyword>
<name>G6F1Z4_9PROT</name>
<proteinExistence type="predicted"/>
<dbReference type="Proteomes" id="UP000005939">
    <property type="component" value="Unassembled WGS sequence"/>
</dbReference>
<dbReference type="InterPro" id="IPR009468">
    <property type="entry name" value="DUF1090"/>
</dbReference>
<reference evidence="3 4" key="1">
    <citation type="submission" date="2011-10" db="EMBL/GenBank/DDBJ databases">
        <title>Genome Sequence of Commensalibacter intestini A911, isolated from Drosophila gut.</title>
        <authorList>
            <person name="Lee W.-J."/>
            <person name="Kim E.-K."/>
        </authorList>
    </citation>
    <scope>NUCLEOTIDE SEQUENCE [LARGE SCALE GENOMIC DNA]</scope>
    <source>
        <strain evidence="3 4">A911</strain>
    </source>
</reference>
<organism evidence="3 4">
    <name type="scientific">Commensalibacter intestini A911</name>
    <dbReference type="NCBI Taxonomy" id="1088868"/>
    <lineage>
        <taxon>Bacteria</taxon>
        <taxon>Pseudomonadati</taxon>
        <taxon>Pseudomonadota</taxon>
        <taxon>Alphaproteobacteria</taxon>
        <taxon>Acetobacterales</taxon>
        <taxon>Acetobacteraceae</taxon>
    </lineage>
</organism>
<accession>G6F1Z4</accession>
<comment type="caution">
    <text evidence="3">The sequence shown here is derived from an EMBL/GenBank/DDBJ whole genome shotgun (WGS) entry which is preliminary data.</text>
</comment>
<evidence type="ECO:0008006" key="5">
    <source>
        <dbReference type="Google" id="ProtNLM"/>
    </source>
</evidence>
<feature type="region of interest" description="Disordered" evidence="1">
    <location>
        <begin position="79"/>
        <end position="120"/>
    </location>
</feature>
<feature type="signal peptide" evidence="2">
    <location>
        <begin position="1"/>
        <end position="23"/>
    </location>
</feature>
<evidence type="ECO:0000313" key="4">
    <source>
        <dbReference type="Proteomes" id="UP000005939"/>
    </source>
</evidence>
<dbReference type="Pfam" id="PF06476">
    <property type="entry name" value="DUF1090"/>
    <property type="match status" value="1"/>
</dbReference>
<evidence type="ECO:0000256" key="1">
    <source>
        <dbReference type="SAM" id="MobiDB-lite"/>
    </source>
</evidence>
<gene>
    <name evidence="3" type="ORF">CIN_16400</name>
</gene>
<feature type="chain" id="PRO_5003488704" description="DUF1090 domain-containing protein" evidence="2">
    <location>
        <begin position="24"/>
        <end position="144"/>
    </location>
</feature>
<feature type="compositionally biased region" description="Basic and acidic residues" evidence="1">
    <location>
        <begin position="103"/>
        <end position="120"/>
    </location>
</feature>
<sequence length="144" mass="16722">MLRSILKVSVFSTLFIISVPAFADTHYHFETCKEKAAALEIQVSYAQQNKDQIKVTELQSRLNDLQTHCNNTDLQKKYQKKINEKQQKVDQRTQELQEAQQDGSKRKINNKEAKLTHAKSELNEAQQEFQVFQNKINTSHLSSK</sequence>
<feature type="compositionally biased region" description="Basic and acidic residues" evidence="1">
    <location>
        <begin position="81"/>
        <end position="95"/>
    </location>
</feature>
<dbReference type="RefSeq" id="WP_008854630.1">
    <property type="nucleotide sequence ID" value="NZ_AGFR01000009.1"/>
</dbReference>
<dbReference type="STRING" id="1088868.CIN_16400"/>
<dbReference type="OrthoDB" id="9982571at2"/>
<dbReference type="EMBL" id="AGFR01000009">
    <property type="protein sequence ID" value="EHD13448.1"/>
    <property type="molecule type" value="Genomic_DNA"/>
</dbReference>
<evidence type="ECO:0000256" key="2">
    <source>
        <dbReference type="SAM" id="SignalP"/>
    </source>
</evidence>
<protein>
    <recommendedName>
        <fullName evidence="5">DUF1090 domain-containing protein</fullName>
    </recommendedName>
</protein>
<dbReference type="eggNOG" id="COG1422">
    <property type="taxonomic scope" value="Bacteria"/>
</dbReference>
<dbReference type="AlphaFoldDB" id="G6F1Z4"/>
<evidence type="ECO:0000313" key="3">
    <source>
        <dbReference type="EMBL" id="EHD13448.1"/>
    </source>
</evidence>
<dbReference type="Gene3D" id="1.20.58.90">
    <property type="match status" value="1"/>
</dbReference>